<evidence type="ECO:0000256" key="1">
    <source>
        <dbReference type="SAM" id="MobiDB-lite"/>
    </source>
</evidence>
<keyword evidence="3" id="KW-1185">Reference proteome</keyword>
<gene>
    <name evidence="2" type="ORF">L207DRAFT_511209</name>
</gene>
<evidence type="ECO:0000313" key="2">
    <source>
        <dbReference type="EMBL" id="PMD41322.1"/>
    </source>
</evidence>
<accession>A0A2J6RS22</accession>
<dbReference type="EMBL" id="KZ613944">
    <property type="protein sequence ID" value="PMD41322.1"/>
    <property type="molecule type" value="Genomic_DNA"/>
</dbReference>
<reference evidence="2 3" key="1">
    <citation type="submission" date="2016-04" db="EMBL/GenBank/DDBJ databases">
        <title>A degradative enzymes factory behind the ericoid mycorrhizal symbiosis.</title>
        <authorList>
            <consortium name="DOE Joint Genome Institute"/>
            <person name="Martino E."/>
            <person name="Morin E."/>
            <person name="Grelet G."/>
            <person name="Kuo A."/>
            <person name="Kohler A."/>
            <person name="Daghino S."/>
            <person name="Barry K."/>
            <person name="Choi C."/>
            <person name="Cichocki N."/>
            <person name="Clum A."/>
            <person name="Copeland A."/>
            <person name="Hainaut M."/>
            <person name="Haridas S."/>
            <person name="Labutti K."/>
            <person name="Lindquist E."/>
            <person name="Lipzen A."/>
            <person name="Khouja H.-R."/>
            <person name="Murat C."/>
            <person name="Ohm R."/>
            <person name="Olson A."/>
            <person name="Spatafora J."/>
            <person name="Veneault-Fourrey C."/>
            <person name="Henrissat B."/>
            <person name="Grigoriev I."/>
            <person name="Martin F."/>
            <person name="Perotto S."/>
        </authorList>
    </citation>
    <scope>NUCLEOTIDE SEQUENCE [LARGE SCALE GENOMIC DNA]</scope>
    <source>
        <strain evidence="2 3">F</strain>
    </source>
</reference>
<name>A0A2J6RS22_HYAVF</name>
<dbReference type="OrthoDB" id="3600013at2759"/>
<feature type="region of interest" description="Disordered" evidence="1">
    <location>
        <begin position="284"/>
        <end position="309"/>
    </location>
</feature>
<organism evidence="2 3">
    <name type="scientific">Hyaloscypha variabilis (strain UAMH 11265 / GT02V1 / F)</name>
    <name type="common">Meliniomyces variabilis</name>
    <dbReference type="NCBI Taxonomy" id="1149755"/>
    <lineage>
        <taxon>Eukaryota</taxon>
        <taxon>Fungi</taxon>
        <taxon>Dikarya</taxon>
        <taxon>Ascomycota</taxon>
        <taxon>Pezizomycotina</taxon>
        <taxon>Leotiomycetes</taxon>
        <taxon>Helotiales</taxon>
        <taxon>Hyaloscyphaceae</taxon>
        <taxon>Hyaloscypha</taxon>
        <taxon>Hyaloscypha variabilis</taxon>
    </lineage>
</organism>
<proteinExistence type="predicted"/>
<dbReference type="Proteomes" id="UP000235786">
    <property type="component" value="Unassembled WGS sequence"/>
</dbReference>
<sequence>MRLDQIYSEQLDSHPEGHALYKKLSTLEIKPGSCGFFDHDGDWNPILQLSDENELKAGGWTLLNGVRIIQDAGIRWRAKTSKGTTGIRAGISVTSPALPVGAGGTVSFKTSSSAGAVLIADGPIQHHQAQPSSKFLDWMVQNSSKLISSHRDAQTYGIWIITKTYSAKRCALTVLTSKNAEATISLDVKASDVGITPSASWWNQSSSEAWSIHSDKNGVVMFMSGIYFRPRRFKTTELKAVLERKKQKIWLGNRGELETIVVEEKTPNGDEYYMELLPELVGEVEKGGEEKDYEEQAPPGFHDFEDEDE</sequence>
<evidence type="ECO:0000313" key="3">
    <source>
        <dbReference type="Proteomes" id="UP000235786"/>
    </source>
</evidence>
<protein>
    <submittedName>
        <fullName evidence="2">Uncharacterized protein</fullName>
    </submittedName>
</protein>
<dbReference type="AlphaFoldDB" id="A0A2J6RS22"/>